<feature type="domain" description="Glycosyltransferase subfamily 4-like N-terminal" evidence="1">
    <location>
        <begin position="17"/>
        <end position="215"/>
    </location>
</feature>
<dbReference type="AlphaFoldDB" id="A0A7S8IDH6"/>
<dbReference type="Pfam" id="PF13692">
    <property type="entry name" value="Glyco_trans_1_4"/>
    <property type="match status" value="1"/>
</dbReference>
<evidence type="ECO:0000313" key="3">
    <source>
        <dbReference type="Proteomes" id="UP000594468"/>
    </source>
</evidence>
<dbReference type="PANTHER" id="PTHR12526">
    <property type="entry name" value="GLYCOSYLTRANSFERASE"/>
    <property type="match status" value="1"/>
</dbReference>
<reference evidence="2 3" key="1">
    <citation type="submission" date="2020-02" db="EMBL/GenBank/DDBJ databases">
        <authorList>
            <person name="Zheng R.K."/>
            <person name="Sun C.M."/>
        </authorList>
    </citation>
    <scope>NUCLEOTIDE SEQUENCE [LARGE SCALE GENOMIC DNA]</scope>
    <source>
        <strain evidence="3">rifampicinis</strain>
    </source>
</reference>
<dbReference type="Proteomes" id="UP000594468">
    <property type="component" value="Chromosome"/>
</dbReference>
<dbReference type="RefSeq" id="WP_195168878.1">
    <property type="nucleotide sequence ID" value="NZ_CP062983.1"/>
</dbReference>
<organism evidence="2 3">
    <name type="scientific">Phototrophicus methaneseepsis</name>
    <dbReference type="NCBI Taxonomy" id="2710758"/>
    <lineage>
        <taxon>Bacteria</taxon>
        <taxon>Bacillati</taxon>
        <taxon>Chloroflexota</taxon>
        <taxon>Candidatus Thermofontia</taxon>
        <taxon>Phototrophicales</taxon>
        <taxon>Phototrophicaceae</taxon>
        <taxon>Phototrophicus</taxon>
    </lineage>
</organism>
<dbReference type="Gene3D" id="3.40.50.2000">
    <property type="entry name" value="Glycogen Phosphorylase B"/>
    <property type="match status" value="2"/>
</dbReference>
<dbReference type="Pfam" id="PF13439">
    <property type="entry name" value="Glyco_transf_4"/>
    <property type="match status" value="1"/>
</dbReference>
<accession>A0A7S8IDH6</accession>
<dbReference type="InterPro" id="IPR028098">
    <property type="entry name" value="Glyco_trans_4-like_N"/>
</dbReference>
<evidence type="ECO:0000313" key="2">
    <source>
        <dbReference type="EMBL" id="QPC80803.1"/>
    </source>
</evidence>
<evidence type="ECO:0000259" key="1">
    <source>
        <dbReference type="Pfam" id="PF13439"/>
    </source>
</evidence>
<gene>
    <name evidence="2" type="ORF">G4Y79_13910</name>
</gene>
<dbReference type="KEGG" id="pmet:G4Y79_13910"/>
<dbReference type="GO" id="GO:0016757">
    <property type="term" value="F:glycosyltransferase activity"/>
    <property type="evidence" value="ECO:0007669"/>
    <property type="project" value="TreeGrafter"/>
</dbReference>
<name>A0A7S8IDH6_9CHLR</name>
<proteinExistence type="predicted"/>
<sequence length="399" mass="43914">MRILIITAALPYPPASGGALRAYGIIEGLSQAGHDITLMSFHDETSPEVTPLSALCRQVVTLPSPHRSRTDRVRNLLFTSQADIARRLYSPQFEQKLLELLAQESYDIVQFEGIEVACYLPATKQASNAAIIFDTFNAEAELQRVIAQVDRATIRTWPKAVYSWIQSQRIAAYEGNLCRLADAVIAVSPEDAALLAAYQPQRAVAIVPSGINTDRYLESSETIDLGHNSLIFTGKMDYRPNVDAMMWFSETVLPQLEDVNLTIVGQKPHPQLQALLDQDNIKLTGWVDSVLPYLHSADVYIAPLRMGSGTRLKILEAMASGCAIVATDLAASGLLGEARAALWIADDPSSFAEAIRTLLADEEKRTTLGKAARIAVQQHYDWRVLIPRLLTVYKELGLG</sequence>
<keyword evidence="2" id="KW-0808">Transferase</keyword>
<dbReference type="CDD" id="cd03801">
    <property type="entry name" value="GT4_PimA-like"/>
    <property type="match status" value="1"/>
</dbReference>
<protein>
    <submittedName>
        <fullName evidence="2">Glycosyltransferase</fullName>
    </submittedName>
</protein>
<keyword evidence="3" id="KW-1185">Reference proteome</keyword>
<dbReference type="SUPFAM" id="SSF53756">
    <property type="entry name" value="UDP-Glycosyltransferase/glycogen phosphorylase"/>
    <property type="match status" value="1"/>
</dbReference>
<dbReference type="PANTHER" id="PTHR12526:SF600">
    <property type="entry name" value="GLYCOSYL TRANSFERASE GROUP 1"/>
    <property type="match status" value="1"/>
</dbReference>
<dbReference type="EMBL" id="CP062983">
    <property type="protein sequence ID" value="QPC80803.1"/>
    <property type="molecule type" value="Genomic_DNA"/>
</dbReference>